<sequence length="59" mass="6339">MENNAIAPVLWVVLVVSAGTNAVGSATGLDFTLRMIAGSVALVCTVLLITHYVRRRKLR</sequence>
<feature type="transmembrane region" description="Helical" evidence="1">
    <location>
        <begin position="32"/>
        <end position="53"/>
    </location>
</feature>
<evidence type="ECO:0000313" key="2">
    <source>
        <dbReference type="EMBL" id="MEA5364427.1"/>
    </source>
</evidence>
<keyword evidence="3" id="KW-1185">Reference proteome</keyword>
<accession>A0ABU5RDT7</accession>
<proteinExistence type="predicted"/>
<organism evidence="2 3">
    <name type="scientific">Amycolatopsis heterodermiae</name>
    <dbReference type="NCBI Taxonomy" id="3110235"/>
    <lineage>
        <taxon>Bacteria</taxon>
        <taxon>Bacillati</taxon>
        <taxon>Actinomycetota</taxon>
        <taxon>Actinomycetes</taxon>
        <taxon>Pseudonocardiales</taxon>
        <taxon>Pseudonocardiaceae</taxon>
        <taxon>Amycolatopsis</taxon>
    </lineage>
</organism>
<keyword evidence="1" id="KW-1133">Transmembrane helix</keyword>
<evidence type="ECO:0000256" key="1">
    <source>
        <dbReference type="SAM" id="Phobius"/>
    </source>
</evidence>
<keyword evidence="1" id="KW-0812">Transmembrane</keyword>
<gene>
    <name evidence="2" type="ORF">VA596_33190</name>
</gene>
<name>A0ABU5RDT7_9PSEU</name>
<dbReference type="EMBL" id="JAYFSI010000009">
    <property type="protein sequence ID" value="MEA5364427.1"/>
    <property type="molecule type" value="Genomic_DNA"/>
</dbReference>
<dbReference type="Proteomes" id="UP001304298">
    <property type="component" value="Unassembled WGS sequence"/>
</dbReference>
<reference evidence="2 3" key="1">
    <citation type="submission" date="2023-12" db="EMBL/GenBank/DDBJ databases">
        <title>Amycolatopsis sp. V23-08.</title>
        <authorList>
            <person name="Somphong A."/>
        </authorList>
    </citation>
    <scope>NUCLEOTIDE SEQUENCE [LARGE SCALE GENOMIC DNA]</scope>
    <source>
        <strain evidence="2 3">V23-08</strain>
    </source>
</reference>
<protein>
    <submittedName>
        <fullName evidence="2">Uncharacterized protein</fullName>
    </submittedName>
</protein>
<keyword evidence="1" id="KW-0472">Membrane</keyword>
<comment type="caution">
    <text evidence="2">The sequence shown here is derived from an EMBL/GenBank/DDBJ whole genome shotgun (WGS) entry which is preliminary data.</text>
</comment>
<evidence type="ECO:0000313" key="3">
    <source>
        <dbReference type="Proteomes" id="UP001304298"/>
    </source>
</evidence>
<dbReference type="RefSeq" id="WP_323332204.1">
    <property type="nucleotide sequence ID" value="NZ_JAYFSI010000009.1"/>
</dbReference>